<dbReference type="AlphaFoldDB" id="A0A5J4KXG2"/>
<reference evidence="1" key="1">
    <citation type="submission" date="2019-10" db="EMBL/GenBank/DDBJ databases">
        <title>Metagenomic sequencing of thiosulfate-disproportionating enrichment culture.</title>
        <authorList>
            <person name="Umezawa K."/>
            <person name="Kojima H."/>
            <person name="Fukui M."/>
        </authorList>
    </citation>
    <scope>NUCLEOTIDE SEQUENCE</scope>
    <source>
        <strain evidence="1">45J</strain>
    </source>
</reference>
<gene>
    <name evidence="1" type="ORF">A45J_2038</name>
</gene>
<name>A0A5J4KXG2_9ZZZZ</name>
<accession>A0A5J4KXG2</accession>
<dbReference type="EMBL" id="BLAB01000001">
    <property type="protein sequence ID" value="GER94278.1"/>
    <property type="molecule type" value="Genomic_DNA"/>
</dbReference>
<sequence length="42" mass="4826">MLLVLTKNKNYVRKFTLLKDFVLLIKLKGSVGSPPTPLRRRA</sequence>
<proteinExistence type="predicted"/>
<protein>
    <submittedName>
        <fullName evidence="1">Uncharacterized protein</fullName>
    </submittedName>
</protein>
<comment type="caution">
    <text evidence="1">The sequence shown here is derived from an EMBL/GenBank/DDBJ whole genome shotgun (WGS) entry which is preliminary data.</text>
</comment>
<evidence type="ECO:0000313" key="1">
    <source>
        <dbReference type="EMBL" id="GER94278.1"/>
    </source>
</evidence>
<organism evidence="1">
    <name type="scientific">hot springs metagenome</name>
    <dbReference type="NCBI Taxonomy" id="433727"/>
    <lineage>
        <taxon>unclassified sequences</taxon>
        <taxon>metagenomes</taxon>
        <taxon>ecological metagenomes</taxon>
    </lineage>
</organism>